<organism evidence="1 3">
    <name type="scientific">Levilactobacillus brevis</name>
    <name type="common">Lactobacillus brevis</name>
    <dbReference type="NCBI Taxonomy" id="1580"/>
    <lineage>
        <taxon>Bacteria</taxon>
        <taxon>Bacillati</taxon>
        <taxon>Bacillota</taxon>
        <taxon>Bacilli</taxon>
        <taxon>Lactobacillales</taxon>
        <taxon>Lactobacillaceae</taxon>
        <taxon>Levilactobacillus</taxon>
    </lineage>
</organism>
<dbReference type="PIRSF" id="PIRSF029202">
    <property type="entry name" value="UCP029202"/>
    <property type="match status" value="1"/>
</dbReference>
<dbReference type="Gene3D" id="3.30.2400.30">
    <property type="match status" value="1"/>
</dbReference>
<dbReference type="Pfam" id="PF09950">
    <property type="entry name" value="Major_capside"/>
    <property type="match status" value="1"/>
</dbReference>
<evidence type="ECO:0000313" key="3">
    <source>
        <dbReference type="Proteomes" id="UP000307074"/>
    </source>
</evidence>
<evidence type="ECO:0000313" key="2">
    <source>
        <dbReference type="EMBL" id="TOZ05131.1"/>
    </source>
</evidence>
<accession>A0A5B7Y0Y0</accession>
<dbReference type="EMBL" id="CP031198">
    <property type="protein sequence ID" value="QCZ53571.1"/>
    <property type="molecule type" value="Genomic_DNA"/>
</dbReference>
<dbReference type="Proteomes" id="UP000307074">
    <property type="component" value="Chromosome"/>
</dbReference>
<reference evidence="1 3" key="2">
    <citation type="submission" date="2018-07" db="EMBL/GenBank/DDBJ databases">
        <authorList>
            <person name="Feyereisen M."/>
        </authorList>
    </citation>
    <scope>NUCLEOTIDE SEQUENCE [LARGE SCALE GENOMIC DNA]</scope>
    <source>
        <strain evidence="1 3">UCCLBBS449</strain>
    </source>
</reference>
<dbReference type="SUPFAM" id="SSF56563">
    <property type="entry name" value="Major capsid protein gp5"/>
    <property type="match status" value="1"/>
</dbReference>
<dbReference type="EMBL" id="QFDK01000003">
    <property type="protein sequence ID" value="TOZ05131.1"/>
    <property type="molecule type" value="Genomic_DNA"/>
</dbReference>
<dbReference type="AlphaFoldDB" id="A0A5B7Y0Y0"/>
<name>A0A5B7Y0Y0_LEVBR</name>
<reference evidence="2" key="1">
    <citation type="submission" date="2018-05" db="EMBL/GenBank/DDBJ databases">
        <title>Genome Comparison of Lactic Acid Bacteria Isolated from non-Wheat Sourdough.</title>
        <authorList>
            <person name="Rice T."/>
            <person name="Axel C."/>
            <person name="Lynch K.M."/>
            <person name="Benz C."/>
            <person name="Arendt E.K."/>
            <person name="Coffey A."/>
        </authorList>
    </citation>
    <scope>NUCLEOTIDE SEQUENCE</scope>
    <source>
        <strain evidence="2">TR055</strain>
    </source>
</reference>
<sequence length="292" mass="31974">MPQELAMIENRDLIAMEKTVLKAPQEELIGRSLFPTIPGVNPGAETYGYSLMTRHGAAKVIANGADDLPMVDEDVKRAYQPIYTIAAGIHFTYQEVFAAQMAGQPLQTDKAETVRRAISEKENDIIFNGESKVGITGLTNLEGIQAMNADKKFSESTGAEMQETLRKAKSLITVIPGFNQARLKLVLAPAQYESLNSRYSDYDSRTILEVIKAAGWFNSIETTSALVGKGLNNSECAMIFDSTSQTGGFLLPRDVTQFPQEAHYPNTIVPYDERTGGLVIKTPYAIVKLSGI</sequence>
<gene>
    <name evidence="2" type="ORF">DIS17_04090</name>
    <name evidence="1" type="ORF">UCCLBBS449_1636</name>
</gene>
<dbReference type="Proteomes" id="UP000785759">
    <property type="component" value="Unassembled WGS sequence"/>
</dbReference>
<dbReference type="InterPro" id="IPR020049">
    <property type="entry name" value="Major_capsid-like"/>
</dbReference>
<protein>
    <submittedName>
        <fullName evidence="2">DUF2184 domain-containing protein</fullName>
    </submittedName>
</protein>
<dbReference type="RefSeq" id="WP_042750531.1">
    <property type="nucleotide sequence ID" value="NZ_CP031198.1"/>
</dbReference>
<proteinExistence type="predicted"/>
<evidence type="ECO:0000313" key="1">
    <source>
        <dbReference type="EMBL" id="QCZ53571.1"/>
    </source>
</evidence>